<keyword evidence="1" id="KW-0805">Transcription regulation</keyword>
<dbReference type="InterPro" id="IPR036388">
    <property type="entry name" value="WH-like_DNA-bd_sf"/>
</dbReference>
<proteinExistence type="predicted"/>
<gene>
    <name evidence="5" type="ORF">FD14_GL003104</name>
</gene>
<evidence type="ECO:0000313" key="6">
    <source>
        <dbReference type="Proteomes" id="UP000051442"/>
    </source>
</evidence>
<dbReference type="SUPFAM" id="SSF46785">
    <property type="entry name" value="Winged helix' DNA-binding domain"/>
    <property type="match status" value="1"/>
</dbReference>
<name>A0A0R2FEE8_9LACO</name>
<evidence type="ECO:0000256" key="3">
    <source>
        <dbReference type="ARBA" id="ARBA00023163"/>
    </source>
</evidence>
<feature type="domain" description="HTH hxlR-type" evidence="4">
    <location>
        <begin position="15"/>
        <end position="115"/>
    </location>
</feature>
<dbReference type="Gene3D" id="1.10.10.10">
    <property type="entry name" value="Winged helix-like DNA-binding domain superfamily/Winged helix DNA-binding domain"/>
    <property type="match status" value="1"/>
</dbReference>
<keyword evidence="3" id="KW-0804">Transcription</keyword>
<reference evidence="5 6" key="1">
    <citation type="journal article" date="2015" name="Genome Announc.">
        <title>Expanding the biotechnology potential of lactobacilli through comparative genomics of 213 strains and associated genera.</title>
        <authorList>
            <person name="Sun Z."/>
            <person name="Harris H.M."/>
            <person name="McCann A."/>
            <person name="Guo C."/>
            <person name="Argimon S."/>
            <person name="Zhang W."/>
            <person name="Yang X."/>
            <person name="Jeffery I.B."/>
            <person name="Cooney J.C."/>
            <person name="Kagawa T.F."/>
            <person name="Liu W."/>
            <person name="Song Y."/>
            <person name="Salvetti E."/>
            <person name="Wrobel A."/>
            <person name="Rasinkangas P."/>
            <person name="Parkhill J."/>
            <person name="Rea M.C."/>
            <person name="O'Sullivan O."/>
            <person name="Ritari J."/>
            <person name="Douillard F.P."/>
            <person name="Paul Ross R."/>
            <person name="Yang R."/>
            <person name="Briner A.E."/>
            <person name="Felis G.E."/>
            <person name="de Vos W.M."/>
            <person name="Barrangou R."/>
            <person name="Klaenhammer T.R."/>
            <person name="Caufield P.W."/>
            <person name="Cui Y."/>
            <person name="Zhang H."/>
            <person name="O'Toole P.W."/>
        </authorList>
    </citation>
    <scope>NUCLEOTIDE SEQUENCE [LARGE SCALE GENOMIC DNA]</scope>
    <source>
        <strain evidence="5 6">DSM 23365</strain>
    </source>
</reference>
<evidence type="ECO:0000256" key="2">
    <source>
        <dbReference type="ARBA" id="ARBA00023125"/>
    </source>
</evidence>
<dbReference type="Proteomes" id="UP000051442">
    <property type="component" value="Unassembled WGS sequence"/>
</dbReference>
<evidence type="ECO:0000256" key="1">
    <source>
        <dbReference type="ARBA" id="ARBA00023015"/>
    </source>
</evidence>
<organism evidence="5 6">
    <name type="scientific">Secundilactobacillus similis DSM 23365 = JCM 2765</name>
    <dbReference type="NCBI Taxonomy" id="1423804"/>
    <lineage>
        <taxon>Bacteria</taxon>
        <taxon>Bacillati</taxon>
        <taxon>Bacillota</taxon>
        <taxon>Bacilli</taxon>
        <taxon>Lactobacillales</taxon>
        <taxon>Lactobacillaceae</taxon>
        <taxon>Secundilactobacillus</taxon>
    </lineage>
</organism>
<keyword evidence="6" id="KW-1185">Reference proteome</keyword>
<protein>
    <recommendedName>
        <fullName evidence="4">HTH hxlR-type domain-containing protein</fullName>
    </recommendedName>
</protein>
<comment type="caution">
    <text evidence="5">The sequence shown here is derived from an EMBL/GenBank/DDBJ whole genome shotgun (WGS) entry which is preliminary data.</text>
</comment>
<keyword evidence="2" id="KW-0238">DNA-binding</keyword>
<dbReference type="OrthoDB" id="9791143at2"/>
<dbReference type="PATRIC" id="fig|1423804.4.peg.3338"/>
<dbReference type="GO" id="GO:0003677">
    <property type="term" value="F:DNA binding"/>
    <property type="evidence" value="ECO:0007669"/>
    <property type="project" value="UniProtKB-KW"/>
</dbReference>
<dbReference type="Pfam" id="PF01638">
    <property type="entry name" value="HxlR"/>
    <property type="match status" value="1"/>
</dbReference>
<dbReference type="AlphaFoldDB" id="A0A0R2FEE8"/>
<dbReference type="InterPro" id="IPR002577">
    <property type="entry name" value="HTH_HxlR"/>
</dbReference>
<dbReference type="PANTHER" id="PTHR33204">
    <property type="entry name" value="TRANSCRIPTIONAL REGULATOR, MARR FAMILY"/>
    <property type="match status" value="1"/>
</dbReference>
<accession>A0A0R2FEE8</accession>
<dbReference type="PROSITE" id="PS51118">
    <property type="entry name" value="HTH_HXLR"/>
    <property type="match status" value="1"/>
</dbReference>
<evidence type="ECO:0000313" key="5">
    <source>
        <dbReference type="EMBL" id="KRN26962.1"/>
    </source>
</evidence>
<sequence length="133" mass="15263">MPDIDYIKDNQLEDTGFAYTLRLIGGKYKMQTLYALVLNHGPIRYNALKRVLTPISFKTLTNTLRELEADGLILRKEYPQIPPKVEYSLTACGQSLIPVMDLICTWGRRKWGRLKLSDMPKNTVAFNFESHGI</sequence>
<dbReference type="EMBL" id="AYZM01000003">
    <property type="protein sequence ID" value="KRN26962.1"/>
    <property type="molecule type" value="Genomic_DNA"/>
</dbReference>
<dbReference type="InterPro" id="IPR036390">
    <property type="entry name" value="WH_DNA-bd_sf"/>
</dbReference>
<dbReference type="PANTHER" id="PTHR33204:SF29">
    <property type="entry name" value="TRANSCRIPTIONAL REGULATOR"/>
    <property type="match status" value="1"/>
</dbReference>
<evidence type="ECO:0000259" key="4">
    <source>
        <dbReference type="PROSITE" id="PS51118"/>
    </source>
</evidence>
<dbReference type="RefSeq" id="WP_054735126.1">
    <property type="nucleotide sequence ID" value="NZ_AYZM01000003.1"/>
</dbReference>